<dbReference type="EMBL" id="CAXDID020000419">
    <property type="protein sequence ID" value="CAL6089387.1"/>
    <property type="molecule type" value="Genomic_DNA"/>
</dbReference>
<sequence length="1346" mass="148788">MAGSQKIYDSQININLQFQVFQGALICIRCDIQIMNCTFIFIASGQQLSGLVIEVQQQLNIQQSFIQYRLTSSISSGLVNQIQQKVNFSIIDCKLTGRNLIESNYNGYIASNIQILPLTIFVQQFQVCANNISALGNQSLSAYFDVTHQCDICGKLNVVYGLCLDSLIHGQQVNGELQCVHPYIFSETKCVCDSGYMFNGVECINIIESMQNISSINYLTQNRVSDIEIQLSEIDNSIAQNTSLLYQQMQISESTLENFIASNYSQSQINLQANTTELDNRILGNATMLANDIKSSASVLQNYMQQNSTVLDWRIFNNISTLNDSVLQSKHDILQLFSTTSILNSTIRDNLNELDGYIKANATKFENTIQNLDQRIVQNTSQLQLQILNAKSDLESYIISNYSESQIQLLKNTTALDNRIVGNATLLSNNIKTNISIMDNYIQQNSTALDQRIHNNVSILNVSIADIKTDLLFQKTNLSSLKGQIIDNLTILGNTIKSNFTQLDSQIQVLDQRNQQNISQLQTKVQFTQTTLENFIASNYSQSQINLQANTTELDNRILGNATMLANDIKSSASVLQNYMQQNSTVLDWRIFNNISALNDSFTGVTSNIMQNVSDLTINYNVLDNFTKQFKENQTQENQEMKQVITSLGQQINCLSNDGKFINGLCLTNYIVNCSENLLQCSQLIYIGTFDQYFVTYQITTANNFSSGYVFNQNNVVQNAFIDVYDNVYQTVNPLFQSQNSFTNIKIQFGTQSIDYGSILTPSQTITINQMNIVSKDGSTLTSTSYLCILQRSSVNSNIRNLLVNLTITMQSTYIQLISQVSETISINGYQVLGTYQCSSRIAMISATVDSAVVNVKHVSFKPSVYNVGNSSSYFFSNVMSSKVTVSNIAIIIGCNTNQQDLTSISTNSSYQYQFGGIVTEIYHPSQIVINNVVLECYQQIETNFTSNSGFLVGYGKSNSSSIIITNLCVQQKILSSKNFTSLGLIGLNEGNISLQQANVIIYAQGAIIYYFAIVGYQVRDSKYAEVINFRTLLNLTTQQGHGIGSIFGYSVIQQNYFNNVSITNSSIFAENELASVGLFIGISFSNMTILNATIQQSVIQCVGPASVSYSPSVAGFIGLSYSNISAFNVSISNSNISCLAGVGAFISDSRGYSEMQIHNHSIIQCNISGYGSTGGFIESCSETNLSIHNSIITMSTIYNSYTYCQVGGFIGSASRSNMVIQNYTVSKNSISGTRYVAGFYGFCSSTNISLQNSIISQSNITCFSYAAGGLFADTESKTNLTVSNQIITQVRITSPSSFGIVIYYISYFGATLKITNSSSSSNYINDVLQADCATLTNNWSVTQCT</sequence>
<reference evidence="2 3" key="2">
    <citation type="submission" date="2024-07" db="EMBL/GenBank/DDBJ databases">
        <authorList>
            <person name="Akdeniz Z."/>
        </authorList>
    </citation>
    <scope>NUCLEOTIDE SEQUENCE [LARGE SCALE GENOMIC DNA]</scope>
</reference>
<evidence type="ECO:0000313" key="3">
    <source>
        <dbReference type="Proteomes" id="UP001642409"/>
    </source>
</evidence>
<organism evidence="1">
    <name type="scientific">Hexamita inflata</name>
    <dbReference type="NCBI Taxonomy" id="28002"/>
    <lineage>
        <taxon>Eukaryota</taxon>
        <taxon>Metamonada</taxon>
        <taxon>Diplomonadida</taxon>
        <taxon>Hexamitidae</taxon>
        <taxon>Hexamitinae</taxon>
        <taxon>Hexamita</taxon>
    </lineage>
</organism>
<keyword evidence="3" id="KW-1185">Reference proteome</keyword>
<dbReference type="Gene3D" id="2.160.20.110">
    <property type="match status" value="1"/>
</dbReference>
<comment type="caution">
    <text evidence="1">The sequence shown here is derived from an EMBL/GenBank/DDBJ whole genome shotgun (WGS) entry which is preliminary data.</text>
</comment>
<accession>A0AA86PIW7</accession>
<name>A0AA86PIW7_9EUKA</name>
<evidence type="ECO:0000313" key="2">
    <source>
        <dbReference type="EMBL" id="CAL6089387.1"/>
    </source>
</evidence>
<evidence type="ECO:0000313" key="1">
    <source>
        <dbReference type="EMBL" id="CAI9936139.1"/>
    </source>
</evidence>
<gene>
    <name evidence="1" type="ORF">HINF_LOCUS23784</name>
    <name evidence="2" type="ORF">HINF_LOCUS64807</name>
</gene>
<dbReference type="Proteomes" id="UP001642409">
    <property type="component" value="Unassembled WGS sequence"/>
</dbReference>
<dbReference type="EMBL" id="CATOUU010000632">
    <property type="protein sequence ID" value="CAI9936139.1"/>
    <property type="molecule type" value="Genomic_DNA"/>
</dbReference>
<proteinExistence type="predicted"/>
<reference evidence="1" key="1">
    <citation type="submission" date="2023-06" db="EMBL/GenBank/DDBJ databases">
        <authorList>
            <person name="Kurt Z."/>
        </authorList>
    </citation>
    <scope>NUCLEOTIDE SEQUENCE</scope>
</reference>
<protein>
    <submittedName>
        <fullName evidence="1">Uncharacterized protein</fullName>
    </submittedName>
</protein>